<dbReference type="PANTHER" id="PTHR39470">
    <property type="entry name" value="CHROMOSOME 10, WHOLE GENOME SHOTGUN SEQUENCE"/>
    <property type="match status" value="1"/>
</dbReference>
<dbReference type="OrthoDB" id="4218123at2759"/>
<keyword evidence="1" id="KW-0472">Membrane</keyword>
<dbReference type="PANTHER" id="PTHR39470:SF1">
    <property type="entry name" value="CHORISMATE SYNTHASE PROTEIN"/>
    <property type="match status" value="1"/>
</dbReference>
<feature type="transmembrane region" description="Helical" evidence="1">
    <location>
        <begin position="49"/>
        <end position="68"/>
    </location>
</feature>
<name>A0A4P9ZVC7_9FUNG</name>
<protein>
    <submittedName>
        <fullName evidence="2">Uncharacterized protein</fullName>
    </submittedName>
</protein>
<reference evidence="3" key="1">
    <citation type="journal article" date="2018" name="Nat. Microbiol.">
        <title>Leveraging single-cell genomics to expand the fungal tree of life.</title>
        <authorList>
            <person name="Ahrendt S.R."/>
            <person name="Quandt C.A."/>
            <person name="Ciobanu D."/>
            <person name="Clum A."/>
            <person name="Salamov A."/>
            <person name="Andreopoulos B."/>
            <person name="Cheng J.F."/>
            <person name="Woyke T."/>
            <person name="Pelin A."/>
            <person name="Henrissat B."/>
            <person name="Reynolds N.K."/>
            <person name="Benny G.L."/>
            <person name="Smith M.E."/>
            <person name="James T.Y."/>
            <person name="Grigoriev I.V."/>
        </authorList>
    </citation>
    <scope>NUCLEOTIDE SEQUENCE [LARGE SCALE GENOMIC DNA]</scope>
    <source>
        <strain evidence="3">RSA 468</strain>
    </source>
</reference>
<evidence type="ECO:0000313" key="2">
    <source>
        <dbReference type="EMBL" id="RKP37535.1"/>
    </source>
</evidence>
<gene>
    <name evidence="2" type="ORF">BJ085DRAFT_37642</name>
</gene>
<dbReference type="AlphaFoldDB" id="A0A4P9ZVC7"/>
<proteinExistence type="predicted"/>
<keyword evidence="3" id="KW-1185">Reference proteome</keyword>
<keyword evidence="1" id="KW-1133">Transmembrane helix</keyword>
<accession>A0A4P9ZVC7</accession>
<dbReference type="STRING" id="215637.A0A4P9ZVC7"/>
<dbReference type="Proteomes" id="UP000268162">
    <property type="component" value="Unassembled WGS sequence"/>
</dbReference>
<sequence length="402" mass="45742">MASLLTRLAIICLFPVALKVFFYFVNRRGNPTTSTWRIKRREAFQTRDLGVYVLIGATALWCLYSSFIQPPANVFYTLDVSIQAPQYQLRSRWNQYAATQRTQQGDAFWPTDRGFPSATDKVAQDFDKYSYARLTPYGRTDTLVDRLQSSENRRSYANFGEQAFLDCGWCQSPADFAFYIIPSIFLQYLWLATVIVIYAACDSTYSPRRSNWRSYLLSFITVVFLVDLYLFLSDPAKRMDIWSIFADLSASPSASATEAQRNQEKYWFWYNTSQTLRACLFLLLSAALVLLDFIQGGELTDHESLQATMAQGELALQRLQALQLQRSAVARNSDLRSQVAAFQAGEETQWKNILKDSAFKEAYEKAARKPNHNAIVAEAQGFVNAALDVAFAANDQSDKKSQ</sequence>
<feature type="transmembrane region" description="Helical" evidence="1">
    <location>
        <begin position="6"/>
        <end position="25"/>
    </location>
</feature>
<feature type="transmembrane region" description="Helical" evidence="1">
    <location>
        <begin position="176"/>
        <end position="200"/>
    </location>
</feature>
<feature type="transmembrane region" description="Helical" evidence="1">
    <location>
        <begin position="212"/>
        <end position="232"/>
    </location>
</feature>
<organism evidence="2 3">
    <name type="scientific">Dimargaris cristalligena</name>
    <dbReference type="NCBI Taxonomy" id="215637"/>
    <lineage>
        <taxon>Eukaryota</taxon>
        <taxon>Fungi</taxon>
        <taxon>Fungi incertae sedis</taxon>
        <taxon>Zoopagomycota</taxon>
        <taxon>Kickxellomycotina</taxon>
        <taxon>Dimargaritomycetes</taxon>
        <taxon>Dimargaritales</taxon>
        <taxon>Dimargaritaceae</taxon>
        <taxon>Dimargaris</taxon>
    </lineage>
</organism>
<dbReference type="EMBL" id="ML002481">
    <property type="protein sequence ID" value="RKP37535.1"/>
    <property type="molecule type" value="Genomic_DNA"/>
</dbReference>
<keyword evidence="1" id="KW-0812">Transmembrane</keyword>
<evidence type="ECO:0000313" key="3">
    <source>
        <dbReference type="Proteomes" id="UP000268162"/>
    </source>
</evidence>
<evidence type="ECO:0000256" key="1">
    <source>
        <dbReference type="SAM" id="Phobius"/>
    </source>
</evidence>